<dbReference type="Pfam" id="PF00004">
    <property type="entry name" value="AAA"/>
    <property type="match status" value="1"/>
</dbReference>
<organism evidence="5 6">
    <name type="scientific">Kibdelosporangium banguiense</name>
    <dbReference type="NCBI Taxonomy" id="1365924"/>
    <lineage>
        <taxon>Bacteria</taxon>
        <taxon>Bacillati</taxon>
        <taxon>Actinomycetota</taxon>
        <taxon>Actinomycetes</taxon>
        <taxon>Pseudonocardiales</taxon>
        <taxon>Pseudonocardiaceae</taxon>
        <taxon>Kibdelosporangium</taxon>
    </lineage>
</organism>
<dbReference type="Gene3D" id="3.40.50.300">
    <property type="entry name" value="P-loop containing nucleotide triphosphate hydrolases"/>
    <property type="match status" value="2"/>
</dbReference>
<dbReference type="InterPro" id="IPR054472">
    <property type="entry name" value="WHD"/>
</dbReference>
<dbReference type="SUPFAM" id="SSF52540">
    <property type="entry name" value="P-loop containing nucleoside triphosphate hydrolases"/>
    <property type="match status" value="2"/>
</dbReference>
<dbReference type="EMBL" id="JAGINW010000001">
    <property type="protein sequence ID" value="MBP2328887.1"/>
    <property type="molecule type" value="Genomic_DNA"/>
</dbReference>
<evidence type="ECO:0000256" key="1">
    <source>
        <dbReference type="ARBA" id="ARBA00006914"/>
    </source>
</evidence>
<keyword evidence="2" id="KW-0547">Nucleotide-binding</keyword>
<dbReference type="InterPro" id="IPR003593">
    <property type="entry name" value="AAA+_ATPase"/>
</dbReference>
<sequence>MSDDGYPDSLTHLRDELARVYLLLRACVDPESDDGADCRREAQEMAVLIGKRVTASTVHFRLSALVDAFGLDTRQRDVVLLCLLAEVDSDSRRLVSDLTGGPLTVDLVLRAVVADLAGMPETWLVFAAEGPLVGDGLVIAEPSGALQLADRVTRHLLGSDLMDDQLVGIVRQAGQARCRADVLMPDHDRVAALCLLAAEREPAMLLLHGRPGTGRRTLAAATCEEAGVTLLVVDVRAALAGQWPDIVRLCYREARLRDAVICWHGVEPVINREHDHWTALAHAAATYPRLTLLIGDNEWDPPGASVGCPWLRVELGTPGFSERSRWWRSMLPPAEDFAAPAPDLDDVAATLAATFRLTPGQISAAIGSATGLARLRAPGPARLTTADLQEACRRQCGRGLVAFARRMPPCAGLTLDDLVLPARGRRQLTELATRIAARGRVVDELGFGVRLGQGTGVLALFTGVPGTGKTTAARLLAAGLGVDLHRVDLAAIVSKYVGETEKNLDQIFEDAERTNAMLFFDEADALFAKRGEVRESRDRWANVEMAFLLQRVEEFSGVVILATNLRQNVEPALLRRLHAVVDFPLPDAESRRRIWRGMFPEPVTPPDPAELAELAERFPISGGDIRNVVMDAAFRVLGTDRNATTIGLRDLVVSVGREYRKLGLAVTPADFGEQFHEWVTQDLLAVDEHPMVDVSGDNSGRWPCTETS</sequence>
<evidence type="ECO:0000256" key="2">
    <source>
        <dbReference type="ARBA" id="ARBA00022741"/>
    </source>
</evidence>
<evidence type="ECO:0000259" key="4">
    <source>
        <dbReference type="SMART" id="SM00382"/>
    </source>
</evidence>
<gene>
    <name evidence="5" type="ORF">JOF56_009272</name>
</gene>
<reference evidence="5 6" key="1">
    <citation type="submission" date="2021-03" db="EMBL/GenBank/DDBJ databases">
        <title>Sequencing the genomes of 1000 actinobacteria strains.</title>
        <authorList>
            <person name="Klenk H.-P."/>
        </authorList>
    </citation>
    <scope>NUCLEOTIDE SEQUENCE [LARGE SCALE GENOMIC DNA]</scope>
    <source>
        <strain evidence="5 6">DSM 46670</strain>
    </source>
</reference>
<keyword evidence="3" id="KW-0067">ATP-binding</keyword>
<dbReference type="Proteomes" id="UP001519332">
    <property type="component" value="Unassembled WGS sequence"/>
</dbReference>
<dbReference type="InterPro" id="IPR027417">
    <property type="entry name" value="P-loop_NTPase"/>
</dbReference>
<dbReference type="PANTHER" id="PTHR23073">
    <property type="entry name" value="26S PROTEASOME REGULATORY SUBUNIT"/>
    <property type="match status" value="1"/>
</dbReference>
<accession>A0ABS4TWV4</accession>
<dbReference type="CDD" id="cd19481">
    <property type="entry name" value="RecA-like_protease"/>
    <property type="match status" value="1"/>
</dbReference>
<keyword evidence="6" id="KW-1185">Reference proteome</keyword>
<dbReference type="SMART" id="SM00382">
    <property type="entry name" value="AAA"/>
    <property type="match status" value="1"/>
</dbReference>
<feature type="domain" description="AAA+ ATPase" evidence="4">
    <location>
        <begin position="455"/>
        <end position="587"/>
    </location>
</feature>
<evidence type="ECO:0000313" key="5">
    <source>
        <dbReference type="EMBL" id="MBP2328887.1"/>
    </source>
</evidence>
<evidence type="ECO:0000256" key="3">
    <source>
        <dbReference type="ARBA" id="ARBA00022840"/>
    </source>
</evidence>
<dbReference type="InterPro" id="IPR050221">
    <property type="entry name" value="26S_Proteasome_ATPase"/>
</dbReference>
<comment type="caution">
    <text evidence="5">The sequence shown here is derived from an EMBL/GenBank/DDBJ whole genome shotgun (WGS) entry which is preliminary data.</text>
</comment>
<protein>
    <submittedName>
        <fullName evidence="5">AAA+ superfamily predicted ATPase</fullName>
    </submittedName>
</protein>
<dbReference type="Pfam" id="PF22977">
    <property type="entry name" value="WHD"/>
    <property type="match status" value="1"/>
</dbReference>
<name>A0ABS4TWV4_9PSEU</name>
<evidence type="ECO:0000313" key="6">
    <source>
        <dbReference type="Proteomes" id="UP001519332"/>
    </source>
</evidence>
<dbReference type="InterPro" id="IPR003959">
    <property type="entry name" value="ATPase_AAA_core"/>
</dbReference>
<proteinExistence type="inferred from homology"/>
<comment type="similarity">
    <text evidence="1">Belongs to the AAA ATPase family.</text>
</comment>
<dbReference type="RefSeq" id="WP_209645789.1">
    <property type="nucleotide sequence ID" value="NZ_JAGINW010000001.1"/>
</dbReference>